<sequence length="201" mass="22189">MKRLDDLPRHLRSKIRLEPADAPETEACWIWTGSAQKPRRRLRPYAPIENENPRVRPRHFAGSFVNDRETPMVRDPSLGYAVAAHRVTYAAATDRTTASLPRLSRCSCDRCVSPHHVHELDEVSPRSRGRTRGGIVAPEPEVNGAPVPSAKTWDLLTAEDGPMIEVGVDAACAEVGLPPGSITPAMWDRFVKWSLARDGAG</sequence>
<proteinExistence type="predicted"/>
<keyword evidence="2" id="KW-0614">Plasmid</keyword>
<dbReference type="PATRIC" id="fig|270351.10.peg.7500"/>
<dbReference type="RefSeq" id="WP_060851359.1">
    <property type="nucleotide sequence ID" value="NZ_AP014707.1"/>
</dbReference>
<reference evidence="3" key="2">
    <citation type="submission" date="2015-01" db="EMBL/GenBank/DDBJ databases">
        <title>Complete genome sequence of Methylobacterium aquaticum strain 22A.</title>
        <authorList>
            <person name="Tani A."/>
            <person name="Ogura Y."/>
            <person name="Hayashi T."/>
        </authorList>
    </citation>
    <scope>NUCLEOTIDE SEQUENCE [LARGE SCALE GENOMIC DNA]</scope>
    <source>
        <strain evidence="3">MA-22A</strain>
        <plasmid evidence="3">Plasmid pMaq22A_3p DNA</plasmid>
    </source>
</reference>
<organism evidence="2 3">
    <name type="scientific">Methylobacterium aquaticum</name>
    <dbReference type="NCBI Taxonomy" id="270351"/>
    <lineage>
        <taxon>Bacteria</taxon>
        <taxon>Pseudomonadati</taxon>
        <taxon>Pseudomonadota</taxon>
        <taxon>Alphaproteobacteria</taxon>
        <taxon>Hyphomicrobiales</taxon>
        <taxon>Methylobacteriaceae</taxon>
        <taxon>Methylobacterium</taxon>
    </lineage>
</organism>
<dbReference type="EMBL" id="AP014707">
    <property type="protein sequence ID" value="BAQ50315.1"/>
    <property type="molecule type" value="Genomic_DNA"/>
</dbReference>
<dbReference type="Proteomes" id="UP000061432">
    <property type="component" value="Plasmid pMaq22A_3p"/>
</dbReference>
<evidence type="ECO:0000313" key="3">
    <source>
        <dbReference type="Proteomes" id="UP000061432"/>
    </source>
</evidence>
<dbReference type="OrthoDB" id="7998983at2"/>
<reference evidence="2 3" key="1">
    <citation type="journal article" date="2015" name="Genome Announc.">
        <title>Complete Genome Sequence of Methylobacterium aquaticum Strain 22A, Isolated from Racomitrium japonicum Moss.</title>
        <authorList>
            <person name="Tani A."/>
            <person name="Ogura Y."/>
            <person name="Hayashi T."/>
            <person name="Kimbara K."/>
        </authorList>
    </citation>
    <scope>NUCLEOTIDE SEQUENCE [LARGE SCALE GENOMIC DNA]</scope>
    <source>
        <strain evidence="2 3">MA-22A</strain>
        <plasmid evidence="3">Plasmid pMaq22A_3p DNA</plasmid>
    </source>
</reference>
<evidence type="ECO:0000256" key="1">
    <source>
        <dbReference type="SAM" id="MobiDB-lite"/>
    </source>
</evidence>
<dbReference type="AlphaFoldDB" id="A0A0C6G2H9"/>
<dbReference type="KEGG" id="maqu:Maq22A_3p50320"/>
<gene>
    <name evidence="2" type="ORF">Maq22A_3p50320</name>
</gene>
<accession>A0A0C6G2H9</accession>
<name>A0A0C6G2H9_9HYPH</name>
<evidence type="ECO:0000313" key="2">
    <source>
        <dbReference type="EMBL" id="BAQ50315.1"/>
    </source>
</evidence>
<protein>
    <submittedName>
        <fullName evidence="2">Uncharacterized protein</fullName>
    </submittedName>
</protein>
<geneLocation type="plasmid" evidence="3">
    <name>pMaq22A_3p DNA</name>
</geneLocation>
<feature type="region of interest" description="Disordered" evidence="1">
    <location>
        <begin position="123"/>
        <end position="146"/>
    </location>
</feature>